<accession>A0ABP4UFV2</accession>
<dbReference type="Proteomes" id="UP001501690">
    <property type="component" value="Unassembled WGS sequence"/>
</dbReference>
<dbReference type="InterPro" id="IPR029044">
    <property type="entry name" value="Nucleotide-diphossugar_trans"/>
</dbReference>
<dbReference type="Pfam" id="PF12804">
    <property type="entry name" value="NTP_transf_3"/>
    <property type="match status" value="1"/>
</dbReference>
<dbReference type="GO" id="GO:0016740">
    <property type="term" value="F:transferase activity"/>
    <property type="evidence" value="ECO:0007669"/>
    <property type="project" value="UniProtKB-KW"/>
</dbReference>
<evidence type="ECO:0000259" key="1">
    <source>
        <dbReference type="Pfam" id="PF12804"/>
    </source>
</evidence>
<comment type="caution">
    <text evidence="2">The sequence shown here is derived from an EMBL/GenBank/DDBJ whole genome shotgun (WGS) entry which is preliminary data.</text>
</comment>
<proteinExistence type="predicted"/>
<protein>
    <submittedName>
        <fullName evidence="2">NTP transferase domain-containing protein</fullName>
    </submittedName>
</protein>
<evidence type="ECO:0000313" key="2">
    <source>
        <dbReference type="EMBL" id="GAA1704271.1"/>
    </source>
</evidence>
<keyword evidence="3" id="KW-1185">Reference proteome</keyword>
<dbReference type="PANTHER" id="PTHR43777">
    <property type="entry name" value="MOLYBDENUM COFACTOR CYTIDYLYLTRANSFERASE"/>
    <property type="match status" value="1"/>
</dbReference>
<dbReference type="PANTHER" id="PTHR43777:SF1">
    <property type="entry name" value="MOLYBDENUM COFACTOR CYTIDYLYLTRANSFERASE"/>
    <property type="match status" value="1"/>
</dbReference>
<keyword evidence="2" id="KW-0808">Transferase</keyword>
<dbReference type="SUPFAM" id="SSF53448">
    <property type="entry name" value="Nucleotide-diphospho-sugar transferases"/>
    <property type="match status" value="1"/>
</dbReference>
<dbReference type="Gene3D" id="3.90.550.10">
    <property type="entry name" value="Spore Coat Polysaccharide Biosynthesis Protein SpsA, Chain A"/>
    <property type="match status" value="1"/>
</dbReference>
<dbReference type="InterPro" id="IPR025877">
    <property type="entry name" value="MobA-like_NTP_Trfase"/>
</dbReference>
<organism evidence="2 3">
    <name type="scientific">Microbacterium sediminicola</name>
    <dbReference type="NCBI Taxonomy" id="415210"/>
    <lineage>
        <taxon>Bacteria</taxon>
        <taxon>Bacillati</taxon>
        <taxon>Actinomycetota</taxon>
        <taxon>Actinomycetes</taxon>
        <taxon>Micrococcales</taxon>
        <taxon>Microbacteriaceae</taxon>
        <taxon>Microbacterium</taxon>
    </lineage>
</organism>
<dbReference type="EMBL" id="BAAAPL010000002">
    <property type="protein sequence ID" value="GAA1704271.1"/>
    <property type="molecule type" value="Genomic_DNA"/>
</dbReference>
<sequence length="196" mass="20178">MVLDNGRVTTLAAPSVGIVLAAGAGTRYGMPKALARMPDGTPWLELVCVALWEGGCDEVIVVLGARAEEAARVVPDGARSVVATAWQSGLSASTRAGLDAAGDADAQAAIVVPVDVPGMPSAVVTRVRASIGGADALARAVYDGSPGHPVLLGRHHWRPLGRRLAGDSGARRYLEAEGAQLIECGDLWDGHDVDTR</sequence>
<gene>
    <name evidence="2" type="ORF">GCM10009808_22680</name>
</gene>
<name>A0ABP4UFV2_9MICO</name>
<evidence type="ECO:0000313" key="3">
    <source>
        <dbReference type="Proteomes" id="UP001501690"/>
    </source>
</evidence>
<feature type="domain" description="MobA-like NTP transferase" evidence="1">
    <location>
        <begin position="17"/>
        <end position="177"/>
    </location>
</feature>
<reference evidence="3" key="1">
    <citation type="journal article" date="2019" name="Int. J. Syst. Evol. Microbiol.">
        <title>The Global Catalogue of Microorganisms (GCM) 10K type strain sequencing project: providing services to taxonomists for standard genome sequencing and annotation.</title>
        <authorList>
            <consortium name="The Broad Institute Genomics Platform"/>
            <consortium name="The Broad Institute Genome Sequencing Center for Infectious Disease"/>
            <person name="Wu L."/>
            <person name="Ma J."/>
        </authorList>
    </citation>
    <scope>NUCLEOTIDE SEQUENCE [LARGE SCALE GENOMIC DNA]</scope>
    <source>
        <strain evidence="3">JCM 15577</strain>
    </source>
</reference>